<evidence type="ECO:0000313" key="4">
    <source>
        <dbReference type="EMBL" id="MDC7718077.1"/>
    </source>
</evidence>
<dbReference type="SMART" id="SM00065">
    <property type="entry name" value="GAF"/>
    <property type="match status" value="1"/>
</dbReference>
<dbReference type="InterPro" id="IPR003018">
    <property type="entry name" value="GAF"/>
</dbReference>
<dbReference type="CDD" id="cd01949">
    <property type="entry name" value="GGDEF"/>
    <property type="match status" value="1"/>
</dbReference>
<dbReference type="GO" id="GO:0052621">
    <property type="term" value="F:diguanylate cyclase activity"/>
    <property type="evidence" value="ECO:0007669"/>
    <property type="project" value="UniProtKB-EC"/>
</dbReference>
<keyword evidence="4" id="KW-0808">Transferase</keyword>
<keyword evidence="4" id="KW-0548">Nucleotidyltransferase</keyword>
<dbReference type="InterPro" id="IPR029787">
    <property type="entry name" value="Nucleotide_cyclase"/>
</dbReference>
<dbReference type="SMART" id="SM00091">
    <property type="entry name" value="PAS"/>
    <property type="match status" value="2"/>
</dbReference>
<dbReference type="CDD" id="cd00130">
    <property type="entry name" value="PAS"/>
    <property type="match status" value="1"/>
</dbReference>
<dbReference type="SUPFAM" id="SSF55073">
    <property type="entry name" value="Nucleotide cyclase"/>
    <property type="match status" value="1"/>
</dbReference>
<dbReference type="InterPro" id="IPR000014">
    <property type="entry name" value="PAS"/>
</dbReference>
<dbReference type="SUPFAM" id="SSF55781">
    <property type="entry name" value="GAF domain-like"/>
    <property type="match status" value="1"/>
</dbReference>
<keyword evidence="5" id="KW-1185">Reference proteome</keyword>
<name>A0ABT5IZS6_9NEIS</name>
<evidence type="ECO:0000259" key="3">
    <source>
        <dbReference type="PROSITE" id="PS50887"/>
    </source>
</evidence>
<evidence type="ECO:0000313" key="5">
    <source>
        <dbReference type="Proteomes" id="UP001219956"/>
    </source>
</evidence>
<dbReference type="PROSITE" id="PS50887">
    <property type="entry name" value="GGDEF"/>
    <property type="match status" value="1"/>
</dbReference>
<proteinExistence type="predicted"/>
<dbReference type="Proteomes" id="UP001219956">
    <property type="component" value="Unassembled WGS sequence"/>
</dbReference>
<dbReference type="InterPro" id="IPR035965">
    <property type="entry name" value="PAS-like_dom_sf"/>
</dbReference>
<dbReference type="NCBIfam" id="TIGR00254">
    <property type="entry name" value="GGDEF"/>
    <property type="match status" value="1"/>
</dbReference>
<evidence type="ECO:0000256" key="1">
    <source>
        <dbReference type="ARBA" id="ARBA00012528"/>
    </source>
</evidence>
<dbReference type="Pfam" id="PF13185">
    <property type="entry name" value="GAF_2"/>
    <property type="match status" value="1"/>
</dbReference>
<comment type="catalytic activity">
    <reaction evidence="2">
        <text>2 GTP = 3',3'-c-di-GMP + 2 diphosphate</text>
        <dbReference type="Rhea" id="RHEA:24898"/>
        <dbReference type="ChEBI" id="CHEBI:33019"/>
        <dbReference type="ChEBI" id="CHEBI:37565"/>
        <dbReference type="ChEBI" id="CHEBI:58805"/>
        <dbReference type="EC" id="2.7.7.65"/>
    </reaction>
</comment>
<dbReference type="Gene3D" id="3.30.450.40">
    <property type="match status" value="1"/>
</dbReference>
<protein>
    <recommendedName>
        <fullName evidence="1">diguanylate cyclase</fullName>
        <ecNumber evidence="1">2.7.7.65</ecNumber>
    </recommendedName>
</protein>
<dbReference type="Gene3D" id="3.30.450.20">
    <property type="entry name" value="PAS domain"/>
    <property type="match status" value="1"/>
</dbReference>
<reference evidence="4 5" key="1">
    <citation type="submission" date="2023-01" db="EMBL/GenBank/DDBJ databases">
        <title>Novel species of the genus Vogesella isolated from rivers.</title>
        <authorList>
            <person name="Lu H."/>
        </authorList>
    </citation>
    <scope>NUCLEOTIDE SEQUENCE [LARGE SCALE GENOMIC DNA]</scope>
    <source>
        <strain evidence="4 5">DC21W</strain>
    </source>
</reference>
<feature type="domain" description="GGDEF" evidence="3">
    <location>
        <begin position="420"/>
        <end position="552"/>
    </location>
</feature>
<dbReference type="InterPro" id="IPR000160">
    <property type="entry name" value="GGDEF_dom"/>
</dbReference>
<evidence type="ECO:0000256" key="2">
    <source>
        <dbReference type="ARBA" id="ARBA00034247"/>
    </source>
</evidence>
<accession>A0ABT5IZS6</accession>
<dbReference type="PANTHER" id="PTHR45138">
    <property type="entry name" value="REGULATORY COMPONENTS OF SENSORY TRANSDUCTION SYSTEM"/>
    <property type="match status" value="1"/>
</dbReference>
<dbReference type="SMART" id="SM00267">
    <property type="entry name" value="GGDEF"/>
    <property type="match status" value="1"/>
</dbReference>
<dbReference type="RefSeq" id="WP_272752374.1">
    <property type="nucleotide sequence ID" value="NZ_JAQQLF010000015.1"/>
</dbReference>
<dbReference type="Pfam" id="PF08448">
    <property type="entry name" value="PAS_4"/>
    <property type="match status" value="1"/>
</dbReference>
<dbReference type="InterPro" id="IPR029016">
    <property type="entry name" value="GAF-like_dom_sf"/>
</dbReference>
<dbReference type="InterPro" id="IPR043128">
    <property type="entry name" value="Rev_trsase/Diguanyl_cyclase"/>
</dbReference>
<gene>
    <name evidence="4" type="ORF">PQU95_12735</name>
</gene>
<organism evidence="4 5">
    <name type="scientific">Vogesella aquatica</name>
    <dbReference type="NCBI Taxonomy" id="2984206"/>
    <lineage>
        <taxon>Bacteria</taxon>
        <taxon>Pseudomonadati</taxon>
        <taxon>Pseudomonadota</taxon>
        <taxon>Betaproteobacteria</taxon>
        <taxon>Neisseriales</taxon>
        <taxon>Chromobacteriaceae</taxon>
        <taxon>Vogesella</taxon>
    </lineage>
</organism>
<dbReference type="InterPro" id="IPR050469">
    <property type="entry name" value="Diguanylate_Cyclase"/>
</dbReference>
<comment type="caution">
    <text evidence="4">The sequence shown here is derived from an EMBL/GenBank/DDBJ whole genome shotgun (WGS) entry which is preliminary data.</text>
</comment>
<dbReference type="PANTHER" id="PTHR45138:SF9">
    <property type="entry name" value="DIGUANYLATE CYCLASE DGCM-RELATED"/>
    <property type="match status" value="1"/>
</dbReference>
<dbReference type="SUPFAM" id="SSF55785">
    <property type="entry name" value="PYP-like sensor domain (PAS domain)"/>
    <property type="match status" value="1"/>
</dbReference>
<dbReference type="EC" id="2.7.7.65" evidence="1"/>
<dbReference type="InterPro" id="IPR013656">
    <property type="entry name" value="PAS_4"/>
</dbReference>
<dbReference type="Pfam" id="PF00990">
    <property type="entry name" value="GGDEF"/>
    <property type="match status" value="1"/>
</dbReference>
<dbReference type="Gene3D" id="3.30.70.270">
    <property type="match status" value="1"/>
</dbReference>
<sequence>MPATATLEHALGALPGGYLLLDEKQRVRFASTRFYQLLHCAPLQYGQALPAGLLPDELQPALRAGHAHASQQLYAGRLLDWLVTPLPDGTMLSIREDRQSFRNLIENSPDIISRYSPQLVCLYANSALARYSPIPPALHVGLGIEERGLPAHVCDAFRHASSQVLASGKPLVFENQLNHQDKHYVFESRLFPETDEHGQIQSLLCIDRDISEEHAMRLWQADENRLLEMIANDRPMKEVMVWTCHMIESQIEGSMCSIMLLDDEGLHLRVTAGPSLPDEYKAQIDGVAIGASVGSCGTAAFTGETVIVTDIQQHPYWADFAALAELHKLRSCWSYPIKSHDGRVLGTFAIYFAHPCAPDSHSEYITLRTTHLMAIAIQQERRASQLFQLATQDSLTGLYNRRHFMTLAEEACDSTLLLSKPLCMLMFDLDHFKQVNDRYGHAAGDEALRSFARILQDSLRVQDLVCRMGGEEFAALLTDTSAEAALSAAQRICRLVAQTPVLSHGQSIALTVSIGLASCVPGQALGDMMRQADKALYEAKNAGRNRVHVAQYP</sequence>
<dbReference type="EMBL" id="JAQQLF010000015">
    <property type="protein sequence ID" value="MDC7718077.1"/>
    <property type="molecule type" value="Genomic_DNA"/>
</dbReference>